<evidence type="ECO:0000313" key="7">
    <source>
        <dbReference type="Proteomes" id="UP000011760"/>
    </source>
</evidence>
<dbReference type="GO" id="GO:0004777">
    <property type="term" value="F:succinate-semialdehyde dehydrogenase (NAD+) activity"/>
    <property type="evidence" value="ECO:0007669"/>
    <property type="project" value="TreeGrafter"/>
</dbReference>
<dbReference type="Gene3D" id="3.40.605.10">
    <property type="entry name" value="Aldehyde Dehydrogenase, Chain A, domain 1"/>
    <property type="match status" value="1"/>
</dbReference>
<dbReference type="eggNOG" id="COG1012">
    <property type="taxonomic scope" value="Bacteria"/>
</dbReference>
<dbReference type="InterPro" id="IPR016161">
    <property type="entry name" value="Ald_DH/histidinol_DH"/>
</dbReference>
<dbReference type="Gene3D" id="3.40.309.10">
    <property type="entry name" value="Aldehyde Dehydrogenase, Chain A, domain 2"/>
    <property type="match status" value="1"/>
</dbReference>
<proteinExistence type="inferred from homology"/>
<dbReference type="InterPro" id="IPR050740">
    <property type="entry name" value="Aldehyde_DH_Superfamily"/>
</dbReference>
<dbReference type="InterPro" id="IPR015590">
    <property type="entry name" value="Aldehyde_DH_dom"/>
</dbReference>
<dbReference type="PANTHER" id="PTHR43353">
    <property type="entry name" value="SUCCINATE-SEMIALDEHYDE DEHYDROGENASE, MITOCHONDRIAL"/>
    <property type="match status" value="1"/>
</dbReference>
<dbReference type="SUPFAM" id="SSF53720">
    <property type="entry name" value="ALDH-like"/>
    <property type="match status" value="1"/>
</dbReference>
<dbReference type="FunFam" id="3.40.605.10:FF:000007">
    <property type="entry name" value="NAD/NADP-dependent betaine aldehyde dehydrogenase"/>
    <property type="match status" value="1"/>
</dbReference>
<keyword evidence="2 4" id="KW-0560">Oxidoreductase</keyword>
<dbReference type="PANTHER" id="PTHR43353:SF5">
    <property type="entry name" value="SUCCINATE-SEMIALDEHYDE DEHYDROGENASE, MITOCHONDRIAL"/>
    <property type="match status" value="1"/>
</dbReference>
<evidence type="ECO:0000256" key="4">
    <source>
        <dbReference type="RuleBase" id="RU003345"/>
    </source>
</evidence>
<dbReference type="HOGENOM" id="CLU_005391_5_1_11"/>
<dbReference type="InterPro" id="IPR029510">
    <property type="entry name" value="Ald_DH_CS_GLU"/>
</dbReference>
<keyword evidence="7" id="KW-1185">Reference proteome</keyword>
<evidence type="ECO:0000256" key="3">
    <source>
        <dbReference type="PROSITE-ProRule" id="PRU10007"/>
    </source>
</evidence>
<dbReference type="KEGG" id="ccn:H924_11415"/>
<dbReference type="EMBL" id="CP004354">
    <property type="protein sequence ID" value="AGG67711.1"/>
    <property type="molecule type" value="Genomic_DNA"/>
</dbReference>
<dbReference type="Proteomes" id="UP000011760">
    <property type="component" value="Chromosome"/>
</dbReference>
<dbReference type="InterPro" id="IPR016163">
    <property type="entry name" value="Ald_DH_C"/>
</dbReference>
<dbReference type="InterPro" id="IPR016162">
    <property type="entry name" value="Ald_DH_N"/>
</dbReference>
<sequence>MTNAINTLSVSAQRVSEILAGIPTQLLIDGGLQDASDGATFEVLNPATGEKLCDVASASGLDAIQAMVAAHNAQKEWAHTPARTRASLLHKLFDLIQENAEELAVIMTLEMGKPLEQSYGEVTYGGEFFRWFAEQAAHLDGHYSDTPEGNLRMMVSHQPIGPTYAVTPWNFPLAMATRKLAPALAAGCTTIVKPSELTPLTTLKLGQLIQEAGFPAGVVNILPTLDAPAVSDAIMSDRRLRKISFTGSTEVGRHLLRSAADNILRTSMELGGNAPFIVLEDADLELAVEGAVAAKMRNMGEACTAANRFIVHASLADQFASRLATKFRDMKVGNGLDPETYCGPLISEKALERVAGLVEDAAQRGAQILCGGHKIEGAGNFYPPTVLHNVPAGSRVLTEEIFGPVAPIISFQTLEEAIELANDTEYGLASYLYTRDVQLGLEINEHLEAGLMGLNVGVISNAAAPFGGLKQSGMGREGGQEGIHDYMDTRYVGLPRSNRL</sequence>
<evidence type="ECO:0000313" key="6">
    <source>
        <dbReference type="EMBL" id="AGG67711.1"/>
    </source>
</evidence>
<dbReference type="RefSeq" id="WP_015652137.1">
    <property type="nucleotide sequence ID" value="NC_020506.1"/>
</dbReference>
<dbReference type="FunFam" id="3.40.309.10:FF:000004">
    <property type="entry name" value="Succinate-semialdehyde dehydrogenase I"/>
    <property type="match status" value="1"/>
</dbReference>
<evidence type="ECO:0000259" key="5">
    <source>
        <dbReference type="Pfam" id="PF00171"/>
    </source>
</evidence>
<dbReference type="PATRIC" id="fig|1121353.3.peg.2332"/>
<reference evidence="6 7" key="1">
    <citation type="submission" date="2013-02" db="EMBL/GenBank/DDBJ databases">
        <title>The complete genome sequence of Corynebacterium callunae DSM 20147.</title>
        <authorList>
            <person name="Ruckert C."/>
            <person name="Albersmeier A."/>
            <person name="Kalinowski J."/>
        </authorList>
    </citation>
    <scope>NUCLEOTIDE SEQUENCE [LARGE SCALE GENOMIC DNA]</scope>
    <source>
        <strain evidence="6 7">DSM 20147</strain>
    </source>
</reference>
<evidence type="ECO:0000256" key="1">
    <source>
        <dbReference type="ARBA" id="ARBA00009986"/>
    </source>
</evidence>
<dbReference type="AlphaFoldDB" id="M1TTZ9"/>
<dbReference type="CDD" id="cd07103">
    <property type="entry name" value="ALDH_F5_SSADH_GabD"/>
    <property type="match status" value="1"/>
</dbReference>
<accession>M1TTZ9</accession>
<dbReference type="PROSITE" id="PS00687">
    <property type="entry name" value="ALDEHYDE_DEHYDR_GLU"/>
    <property type="match status" value="1"/>
</dbReference>
<organism evidence="6 7">
    <name type="scientific">Corynebacterium callunae DSM 20147</name>
    <dbReference type="NCBI Taxonomy" id="1121353"/>
    <lineage>
        <taxon>Bacteria</taxon>
        <taxon>Bacillati</taxon>
        <taxon>Actinomycetota</taxon>
        <taxon>Actinomycetes</taxon>
        <taxon>Mycobacteriales</taxon>
        <taxon>Corynebacteriaceae</taxon>
        <taxon>Corynebacterium</taxon>
    </lineage>
</organism>
<dbReference type="STRING" id="1121353.H924_11415"/>
<dbReference type="Pfam" id="PF00171">
    <property type="entry name" value="Aldedh"/>
    <property type="match status" value="1"/>
</dbReference>
<comment type="similarity">
    <text evidence="1 4">Belongs to the aldehyde dehydrogenase family.</text>
</comment>
<protein>
    <submittedName>
        <fullName evidence="6">Succinate-semialdehyde dehydrogenase</fullName>
    </submittedName>
</protein>
<gene>
    <name evidence="6" type="ORF">H924_11415</name>
</gene>
<dbReference type="GO" id="GO:0009450">
    <property type="term" value="P:gamma-aminobutyric acid catabolic process"/>
    <property type="evidence" value="ECO:0007669"/>
    <property type="project" value="TreeGrafter"/>
</dbReference>
<evidence type="ECO:0000256" key="2">
    <source>
        <dbReference type="ARBA" id="ARBA00023002"/>
    </source>
</evidence>
<name>M1TTZ9_9CORY</name>
<feature type="active site" evidence="3">
    <location>
        <position position="269"/>
    </location>
</feature>
<feature type="domain" description="Aldehyde dehydrogenase" evidence="5">
    <location>
        <begin position="37"/>
        <end position="492"/>
    </location>
</feature>